<dbReference type="PANTHER" id="PTHR35561">
    <property type="entry name" value="RNA 2',3'-CYCLIC PHOSPHODIESTERASE"/>
    <property type="match status" value="1"/>
</dbReference>
<dbReference type="PANTHER" id="PTHR35561:SF1">
    <property type="entry name" value="RNA 2',3'-CYCLIC PHOSPHODIESTERASE"/>
    <property type="match status" value="1"/>
</dbReference>
<dbReference type="NCBIfam" id="TIGR02258">
    <property type="entry name" value="2_5_ligase"/>
    <property type="match status" value="1"/>
</dbReference>
<dbReference type="Gene3D" id="3.90.1140.10">
    <property type="entry name" value="Cyclic phosphodiesterase"/>
    <property type="match status" value="1"/>
</dbReference>
<comment type="function">
    <text evidence="2">Hydrolyzes RNA 2',3'-cyclic phosphodiester to an RNA 2'-phosphomonoester.</text>
</comment>
<protein>
    <recommendedName>
        <fullName evidence="2">RNA 2',3'-cyclic phosphodiesterase</fullName>
        <shortName evidence="2">RNA 2',3'-CPDase</shortName>
        <ecNumber evidence="2">3.1.4.58</ecNumber>
    </recommendedName>
</protein>
<sequence length="172" mass="20336">MRVFLAIDLPEELKNQIYSYYKKVSKAVYGKFVEKENLHITLKFIGEVLDINPLIERLNYVKFKPFEVKVKGLSAFPSIENPRVVWVGAHSVYLNDLANQINRVLKSYENFVGHITIVRVKRVLDKKYLLELAKKFDLEYKFVVDRFYLYKSTLTPNGPIYEKLYEFKSIQD</sequence>
<keyword evidence="1 2" id="KW-0378">Hydrolase</keyword>
<evidence type="ECO:0000256" key="1">
    <source>
        <dbReference type="ARBA" id="ARBA00022801"/>
    </source>
</evidence>
<dbReference type="GO" id="GO:0004113">
    <property type="term" value="F:2',3'-cyclic-nucleotide 3'-phosphodiesterase activity"/>
    <property type="evidence" value="ECO:0007669"/>
    <property type="project" value="InterPro"/>
</dbReference>
<dbReference type="EMBL" id="AE017199">
    <property type="protein sequence ID" value="AAR39342.1"/>
    <property type="molecule type" value="Genomic_DNA"/>
</dbReference>
<dbReference type="InterPro" id="IPR014051">
    <property type="entry name" value="Phosphoesterase_HXTX"/>
</dbReference>
<name>Q74MW1_NANEQ</name>
<dbReference type="Proteomes" id="UP000000578">
    <property type="component" value="Chromosome"/>
</dbReference>
<dbReference type="HAMAP" id="MF_01940">
    <property type="entry name" value="RNA_CPDase"/>
    <property type="match status" value="1"/>
</dbReference>
<dbReference type="BioCyc" id="NEQU228908:GJB6-532-MONOMER"/>
<feature type="active site" description="Proton donor" evidence="2">
    <location>
        <position position="39"/>
    </location>
</feature>
<dbReference type="AlphaFoldDB" id="Q74MW1"/>
<evidence type="ECO:0000313" key="5">
    <source>
        <dbReference type="Proteomes" id="UP000000578"/>
    </source>
</evidence>
<reference evidence="4 5" key="1">
    <citation type="journal article" date="2003" name="Proc. Natl. Acad. Sci. U.S.A.">
        <title>The genome of Nanoarchaeum equitans: insights into early archaeal evolution and derived parasitism.</title>
        <authorList>
            <person name="Waters E."/>
            <person name="Hohn M.J."/>
            <person name="Ahel I."/>
            <person name="Graham D.E."/>
            <person name="Adams M.D."/>
            <person name="Barnstead M."/>
            <person name="Beeson K.Y."/>
            <person name="Bibbs L."/>
            <person name="Bolanos R."/>
            <person name="Keller M."/>
            <person name="Kretz K."/>
            <person name="Lin X."/>
            <person name="Mathur E."/>
            <person name="Ni J."/>
            <person name="Podar M."/>
            <person name="Richardson T."/>
            <person name="Sutton G.G."/>
            <person name="Simon M."/>
            <person name="Soll D."/>
            <person name="Stetter K.O."/>
            <person name="Short J.M."/>
            <person name="Noordewier M."/>
        </authorList>
    </citation>
    <scope>NUCLEOTIDE SEQUENCE [LARGE SCALE GENOMIC DNA]</scope>
    <source>
        <strain evidence="4 5">Kin4-M</strain>
    </source>
</reference>
<feature type="domain" description="Phosphoesterase HXTX" evidence="3">
    <location>
        <begin position="94"/>
        <end position="161"/>
    </location>
</feature>
<dbReference type="EC" id="3.1.4.58" evidence="2"/>
<dbReference type="HOGENOM" id="CLU_081251_3_4_2"/>
<keyword evidence="5" id="KW-1185">Reference proteome</keyword>
<organism evidence="4 5">
    <name type="scientific">Nanoarchaeum equitans (strain Kin4-M)</name>
    <dbReference type="NCBI Taxonomy" id="228908"/>
    <lineage>
        <taxon>Archaea</taxon>
        <taxon>Nanobdellota</taxon>
        <taxon>Candidatus Nanoarchaeia</taxon>
        <taxon>Nanoarchaeales</taxon>
        <taxon>Nanoarchaeaceae</taxon>
        <taxon>Nanoarchaeum</taxon>
    </lineage>
</organism>
<comment type="similarity">
    <text evidence="2">Belongs to the 2H phosphoesterase superfamily. ThpR family.</text>
</comment>
<dbReference type="InterPro" id="IPR004175">
    <property type="entry name" value="RNA_CPDase"/>
</dbReference>
<feature type="short sequence motif" description="HXTX 1" evidence="2">
    <location>
        <begin position="39"/>
        <end position="42"/>
    </location>
</feature>
<feature type="active site" description="Proton acceptor" evidence="2">
    <location>
        <position position="114"/>
    </location>
</feature>
<dbReference type="PATRIC" id="fig|228908.8.peg.517"/>
<proteinExistence type="inferred from homology"/>
<feature type="domain" description="Phosphoesterase HXTX" evidence="3">
    <location>
        <begin position="7"/>
        <end position="86"/>
    </location>
</feature>
<dbReference type="SUPFAM" id="SSF55144">
    <property type="entry name" value="LigT-like"/>
    <property type="match status" value="1"/>
</dbReference>
<dbReference type="EnsemblBacteria" id="AAR39342">
    <property type="protein sequence ID" value="AAR39342"/>
    <property type="gene ID" value="NEQ502"/>
</dbReference>
<accession>Q74MW1</accession>
<evidence type="ECO:0000256" key="2">
    <source>
        <dbReference type="HAMAP-Rule" id="MF_01940"/>
    </source>
</evidence>
<feature type="short sequence motif" description="HXTX 2" evidence="2">
    <location>
        <begin position="114"/>
        <end position="117"/>
    </location>
</feature>
<dbReference type="KEGG" id="neq:NEQ502"/>
<evidence type="ECO:0000313" key="4">
    <source>
        <dbReference type="EMBL" id="AAR39342.1"/>
    </source>
</evidence>
<comment type="catalytic activity">
    <reaction evidence="2">
        <text>a 3'-end 2',3'-cyclophospho-ribonucleotide-RNA + H2O = a 3'-end 2'-phospho-ribonucleotide-RNA + H(+)</text>
        <dbReference type="Rhea" id="RHEA:11828"/>
        <dbReference type="Rhea" id="RHEA-COMP:10464"/>
        <dbReference type="Rhea" id="RHEA-COMP:17353"/>
        <dbReference type="ChEBI" id="CHEBI:15377"/>
        <dbReference type="ChEBI" id="CHEBI:15378"/>
        <dbReference type="ChEBI" id="CHEBI:83064"/>
        <dbReference type="ChEBI" id="CHEBI:173113"/>
        <dbReference type="EC" id="3.1.4.58"/>
    </reaction>
</comment>
<gene>
    <name evidence="4" type="ordered locus">NEQ502</name>
</gene>
<dbReference type="GO" id="GO:0008664">
    <property type="term" value="F:RNA 2',3'-cyclic 3'-phosphodiesterase activity"/>
    <property type="evidence" value="ECO:0007669"/>
    <property type="project" value="UniProtKB-EC"/>
</dbReference>
<dbReference type="InterPro" id="IPR009097">
    <property type="entry name" value="Cyclic_Pdiesterase"/>
</dbReference>
<dbReference type="STRING" id="228908.NEQ502"/>
<evidence type="ECO:0000259" key="3">
    <source>
        <dbReference type="Pfam" id="PF02834"/>
    </source>
</evidence>
<dbReference type="Pfam" id="PF02834">
    <property type="entry name" value="LigT_PEase"/>
    <property type="match status" value="2"/>
</dbReference>